<sequence>MRKITFFAATSIMVASSLFATATAALAKTMVYVSAATDGDINTYSMDEKTGALTPADKVKAGFSVMPLAVSGDAHHLYAVVRSQPYRVVSYDINQDTGALTEKAVAALPDSMPYVSVEKRGRLLFFASYGGNKIASLPIGAGGLVKEGVKQVILTGRNAHSIVSDKTGKYVFASNLGSDVILQYVLNDETGMLEPNKPASVATKAGQGPRHIRVSPDNKSVYVVTELSGEVIHFALDAATGTLTEKETVPVLTADAGLEKGVAPPAPPAFNAPATAIQTPAPAVALQPKIWAADIDITPDGKFLYASERSTSTIAIFAVAADTGALTRLGSIATEKQPRGIRIDPTGRFLIAAGEKSEKISVYSIGQEDGSLQGVGRYDVGNGANWIEIVRLP</sequence>
<dbReference type="EMBL" id="JACIDV010000001">
    <property type="protein sequence ID" value="MBB3944228.1"/>
    <property type="molecule type" value="Genomic_DNA"/>
</dbReference>
<dbReference type="Gene3D" id="2.130.10.10">
    <property type="entry name" value="YVTN repeat-like/Quinoprotein amine dehydrogenase"/>
    <property type="match status" value="1"/>
</dbReference>
<feature type="chain" id="PRO_5030801930" evidence="3">
    <location>
        <begin position="28"/>
        <end position="393"/>
    </location>
</feature>
<dbReference type="GO" id="GO:0017057">
    <property type="term" value="F:6-phosphogluconolactonase activity"/>
    <property type="evidence" value="ECO:0007669"/>
    <property type="project" value="UniProtKB-EC"/>
</dbReference>
<dbReference type="RefSeq" id="WP_183893175.1">
    <property type="nucleotide sequence ID" value="NZ_JACIDV010000001.1"/>
</dbReference>
<dbReference type="InterPro" id="IPR019405">
    <property type="entry name" value="Lactonase_7-beta_prop"/>
</dbReference>
<proteinExistence type="inferred from homology"/>
<keyword evidence="2" id="KW-0119">Carbohydrate metabolism</keyword>
<dbReference type="SUPFAM" id="SSF50974">
    <property type="entry name" value="Nitrous oxide reductase, N-terminal domain"/>
    <property type="match status" value="1"/>
</dbReference>
<reference evidence="4 5" key="1">
    <citation type="submission" date="2020-08" db="EMBL/GenBank/DDBJ databases">
        <title>Genomic Encyclopedia of Type Strains, Phase IV (KMG-IV): sequencing the most valuable type-strain genomes for metagenomic binning, comparative biology and taxonomic classification.</title>
        <authorList>
            <person name="Goeker M."/>
        </authorList>
    </citation>
    <scope>NUCLEOTIDE SEQUENCE [LARGE SCALE GENOMIC DNA]</scope>
    <source>
        <strain evidence="4 5">DSM 26438</strain>
    </source>
</reference>
<keyword evidence="3" id="KW-0732">Signal</keyword>
<comment type="similarity">
    <text evidence="1">Belongs to the cycloisomerase 2 family.</text>
</comment>
<dbReference type="AlphaFoldDB" id="A0A7W6C1W9"/>
<feature type="signal peptide" evidence="3">
    <location>
        <begin position="1"/>
        <end position="27"/>
    </location>
</feature>
<evidence type="ECO:0000256" key="3">
    <source>
        <dbReference type="SAM" id="SignalP"/>
    </source>
</evidence>
<dbReference type="InterPro" id="IPR050282">
    <property type="entry name" value="Cycloisomerase_2"/>
</dbReference>
<dbReference type="Proteomes" id="UP000565286">
    <property type="component" value="Unassembled WGS sequence"/>
</dbReference>
<dbReference type="GO" id="GO:0006006">
    <property type="term" value="P:glucose metabolic process"/>
    <property type="evidence" value="ECO:0007669"/>
    <property type="project" value="UniProtKB-KW"/>
</dbReference>
<organism evidence="4 5">
    <name type="scientific">Rhizobium skierniewicense</name>
    <dbReference type="NCBI Taxonomy" id="984260"/>
    <lineage>
        <taxon>Bacteria</taxon>
        <taxon>Pseudomonadati</taxon>
        <taxon>Pseudomonadota</taxon>
        <taxon>Alphaproteobacteria</taxon>
        <taxon>Hyphomicrobiales</taxon>
        <taxon>Rhizobiaceae</taxon>
        <taxon>Rhizobium/Agrobacterium group</taxon>
        <taxon>Rhizobium</taxon>
    </lineage>
</organism>
<keyword evidence="5" id="KW-1185">Reference proteome</keyword>
<dbReference type="GO" id="GO:0005829">
    <property type="term" value="C:cytosol"/>
    <property type="evidence" value="ECO:0007669"/>
    <property type="project" value="TreeGrafter"/>
</dbReference>
<evidence type="ECO:0000313" key="4">
    <source>
        <dbReference type="EMBL" id="MBB3944228.1"/>
    </source>
</evidence>
<dbReference type="EC" id="3.1.1.31" evidence="4"/>
<evidence type="ECO:0000256" key="1">
    <source>
        <dbReference type="ARBA" id="ARBA00005564"/>
    </source>
</evidence>
<gene>
    <name evidence="4" type="ORF">GGQ73_000151</name>
</gene>
<keyword evidence="4" id="KW-0378">Hydrolase</keyword>
<dbReference type="PANTHER" id="PTHR30344:SF1">
    <property type="entry name" value="6-PHOSPHOGLUCONOLACTONASE"/>
    <property type="match status" value="1"/>
</dbReference>
<comment type="caution">
    <text evidence="4">The sequence shown here is derived from an EMBL/GenBank/DDBJ whole genome shotgun (WGS) entry which is preliminary data.</text>
</comment>
<evidence type="ECO:0000256" key="2">
    <source>
        <dbReference type="ARBA" id="ARBA00022526"/>
    </source>
</evidence>
<keyword evidence="2" id="KW-0313">Glucose metabolism</keyword>
<dbReference type="Pfam" id="PF10282">
    <property type="entry name" value="Lactonase"/>
    <property type="match status" value="1"/>
</dbReference>
<name>A0A7W6C1W9_9HYPH</name>
<dbReference type="InterPro" id="IPR011045">
    <property type="entry name" value="N2O_reductase_N"/>
</dbReference>
<dbReference type="PANTHER" id="PTHR30344">
    <property type="entry name" value="6-PHOSPHOGLUCONOLACTONASE-RELATED"/>
    <property type="match status" value="1"/>
</dbReference>
<dbReference type="InterPro" id="IPR015943">
    <property type="entry name" value="WD40/YVTN_repeat-like_dom_sf"/>
</dbReference>
<accession>A0A7W6C1W9</accession>
<protein>
    <submittedName>
        <fullName evidence="4">6-phosphogluconolactonase</fullName>
        <ecNumber evidence="4">3.1.1.31</ecNumber>
    </submittedName>
</protein>
<evidence type="ECO:0000313" key="5">
    <source>
        <dbReference type="Proteomes" id="UP000565286"/>
    </source>
</evidence>